<protein>
    <submittedName>
        <fullName evidence="1">Uncharacterized protein</fullName>
    </submittedName>
</protein>
<proteinExistence type="predicted"/>
<dbReference type="AlphaFoldDB" id="A0A258HGA0"/>
<gene>
    <name evidence="1" type="ORF">B7Y86_11155</name>
</gene>
<sequence length="226" mass="25005">MTILSLYERFSFSILPCSLGVAREAILAQSAAWGKPLAVDRATVRDVRPIFDSPDGPAHPPAVRKAILLSEVVGPEGVKTLFVSSVADGYSSMVYTISGNLPGLHLAVQISRLSIEYPRNALTAIKSQEAVRVIYSMKDASSWEFFERGRILPFEQIDFYKARRKRDRLTPDIIDRYISKLGYGTLDEVFWTSNEAAHLICDASFRLAEGCKPDMGSSEVNIKGVS</sequence>
<name>A0A258HGA0_9CAUL</name>
<comment type="caution">
    <text evidence="1">The sequence shown here is derived from an EMBL/GenBank/DDBJ whole genome shotgun (WGS) entry which is preliminary data.</text>
</comment>
<evidence type="ECO:0000313" key="1">
    <source>
        <dbReference type="EMBL" id="OYX56000.1"/>
    </source>
</evidence>
<accession>A0A258HGA0</accession>
<organism evidence="1 2">
    <name type="scientific">Brevundimonas subvibrioides</name>
    <dbReference type="NCBI Taxonomy" id="74313"/>
    <lineage>
        <taxon>Bacteria</taxon>
        <taxon>Pseudomonadati</taxon>
        <taxon>Pseudomonadota</taxon>
        <taxon>Alphaproteobacteria</taxon>
        <taxon>Caulobacterales</taxon>
        <taxon>Caulobacteraceae</taxon>
        <taxon>Brevundimonas</taxon>
    </lineage>
</organism>
<dbReference type="Proteomes" id="UP000216147">
    <property type="component" value="Unassembled WGS sequence"/>
</dbReference>
<reference evidence="1 2" key="1">
    <citation type="submission" date="2017-03" db="EMBL/GenBank/DDBJ databases">
        <title>Lifting the veil on microbial sulfur biogeochemistry in mining wastewaters.</title>
        <authorList>
            <person name="Kantor R.S."/>
            <person name="Colenbrander Nelson T."/>
            <person name="Marshall S."/>
            <person name="Bennett D."/>
            <person name="Apte S."/>
            <person name="Camacho D."/>
            <person name="Thomas B.C."/>
            <person name="Warren L.A."/>
            <person name="Banfield J.F."/>
        </authorList>
    </citation>
    <scope>NUCLEOTIDE SEQUENCE [LARGE SCALE GENOMIC DNA]</scope>
    <source>
        <strain evidence="1">32-68-21</strain>
    </source>
</reference>
<dbReference type="EMBL" id="NCEQ01000010">
    <property type="protein sequence ID" value="OYX56000.1"/>
    <property type="molecule type" value="Genomic_DNA"/>
</dbReference>
<evidence type="ECO:0000313" key="2">
    <source>
        <dbReference type="Proteomes" id="UP000216147"/>
    </source>
</evidence>